<dbReference type="PROSITE" id="PS50164">
    <property type="entry name" value="GIY_YIG"/>
    <property type="match status" value="1"/>
</dbReference>
<dbReference type="Pfam" id="PF07460">
    <property type="entry name" value="NUMOD3"/>
    <property type="match status" value="2"/>
</dbReference>
<evidence type="ECO:0000313" key="6">
    <source>
        <dbReference type="Proteomes" id="UP000289169"/>
    </source>
</evidence>
<dbReference type="CDD" id="cd10437">
    <property type="entry name" value="GIY-YIG_HE_I-TevI_like"/>
    <property type="match status" value="1"/>
</dbReference>
<evidence type="ECO:0000256" key="2">
    <source>
        <dbReference type="ARBA" id="ARBA00010045"/>
    </source>
</evidence>
<protein>
    <recommendedName>
        <fullName evidence="4">GIY-YIG domain-containing protein</fullName>
    </recommendedName>
</protein>
<dbReference type="InterPro" id="IPR035901">
    <property type="entry name" value="GIY-YIG_endonuc_sf"/>
</dbReference>
<evidence type="ECO:0000259" key="4">
    <source>
        <dbReference type="PROSITE" id="PS50164"/>
    </source>
</evidence>
<dbReference type="SMART" id="SM00465">
    <property type="entry name" value="GIYc"/>
    <property type="match status" value="1"/>
</dbReference>
<evidence type="ECO:0000313" key="5">
    <source>
        <dbReference type="EMBL" id="QAU03926.1"/>
    </source>
</evidence>
<dbReference type="SMART" id="SM00496">
    <property type="entry name" value="IENR2"/>
    <property type="match status" value="3"/>
</dbReference>
<sequence>MSGGIYKIVNTINNKVYIGSAKNFVERYKRHLKDLQMNKHINVHLQRAYIKYGEKSFNFVILESLGEYNRSEYFKHENKWMSFYDSRNYKNGYNISLAAGGGFKGRRHTKETKEKLSLKLLQNHPTRGIPLSEEHKEKIRISNLGKVISKESIEKNRQWQLKNNPRKGVPCSEEHKEKISKALSGENHWNKGGTTTDKQKESARKLFTERNPKATKVSIDGVIYATQKEAREKLHITRKVMYNRLHSNKSEWSDWKII</sequence>
<organism evidence="5 6">
    <name type="scientific">Acinetobacter phage Henu6</name>
    <dbReference type="NCBI Taxonomy" id="2500136"/>
    <lineage>
        <taxon>Viruses</taxon>
        <taxon>Duplodnaviria</taxon>
        <taxon>Heunggongvirae</taxon>
        <taxon>Uroviricota</taxon>
        <taxon>Caudoviricetes</taxon>
        <taxon>Pantevenvirales</taxon>
        <taxon>Straboviridae</taxon>
        <taxon>Twarogvirinae</taxon>
        <taxon>Zedzedvirus</taxon>
        <taxon>Zedzedvirus zz1</taxon>
    </lineage>
</organism>
<evidence type="ECO:0000256" key="3">
    <source>
        <dbReference type="ARBA" id="ARBA00022842"/>
    </source>
</evidence>
<dbReference type="Pfam" id="PF20987">
    <property type="entry name" value="I-TevI_DNA-bd"/>
    <property type="match status" value="1"/>
</dbReference>
<evidence type="ECO:0000256" key="1">
    <source>
        <dbReference type="ARBA" id="ARBA00001946"/>
    </source>
</evidence>
<name>A0A410T5M8_9CAUD</name>
<dbReference type="InterPro" id="IPR006350">
    <property type="entry name" value="Intron_endoG1"/>
</dbReference>
<comment type="cofactor">
    <cofactor evidence="1">
        <name>Mg(2+)</name>
        <dbReference type="ChEBI" id="CHEBI:18420"/>
    </cofactor>
</comment>
<proteinExistence type="predicted"/>
<feature type="domain" description="GIY-YIG" evidence="4">
    <location>
        <begin position="1"/>
        <end position="95"/>
    </location>
</feature>
<keyword evidence="3" id="KW-0460">Magnesium</keyword>
<dbReference type="SUPFAM" id="SSF64496">
    <property type="entry name" value="DNA-binding domain of intron-encoded endonucleases"/>
    <property type="match status" value="1"/>
</dbReference>
<dbReference type="Pfam" id="PF01541">
    <property type="entry name" value="GIY-YIG"/>
    <property type="match status" value="1"/>
</dbReference>
<dbReference type="GO" id="GO:0004519">
    <property type="term" value="F:endonuclease activity"/>
    <property type="evidence" value="ECO:0007669"/>
    <property type="project" value="InterPro"/>
</dbReference>
<dbReference type="EMBL" id="MK240351">
    <property type="protein sequence ID" value="QAU03926.1"/>
    <property type="molecule type" value="Genomic_DNA"/>
</dbReference>
<dbReference type="SUPFAM" id="SSF82771">
    <property type="entry name" value="GIY-YIG endonuclease"/>
    <property type="match status" value="1"/>
</dbReference>
<accession>A0A410T5M8</accession>
<dbReference type="InterPro" id="IPR003611">
    <property type="entry name" value="NUMOD3"/>
</dbReference>
<reference evidence="5 6" key="1">
    <citation type="submission" date="2018-11" db="EMBL/GenBank/DDBJ databases">
        <authorList>
            <person name="Teng T."/>
        </authorList>
    </citation>
    <scope>NUCLEOTIDE SEQUENCE [LARGE SCALE GENOMIC DNA]</scope>
</reference>
<dbReference type="GO" id="GO:0003677">
    <property type="term" value="F:DNA binding"/>
    <property type="evidence" value="ECO:0007669"/>
    <property type="project" value="InterPro"/>
</dbReference>
<dbReference type="Proteomes" id="UP000289169">
    <property type="component" value="Segment"/>
</dbReference>
<dbReference type="Gene3D" id="3.40.1440.10">
    <property type="entry name" value="GIY-YIG endonuclease"/>
    <property type="match status" value="1"/>
</dbReference>
<dbReference type="InterPro" id="IPR048681">
    <property type="entry name" value="I-TevI_DNA-bd"/>
</dbReference>
<comment type="similarity">
    <text evidence="2">To endonucleases of group I introns of fungi and phage.</text>
</comment>
<dbReference type="InterPro" id="IPR000305">
    <property type="entry name" value="GIY-YIG_endonuc"/>
</dbReference>
<gene>
    <name evidence="5" type="ORF">Henu6_gp121</name>
</gene>
<dbReference type="NCBIfam" id="TIGR01453">
    <property type="entry name" value="grpIintron_endo"/>
    <property type="match status" value="1"/>
</dbReference>